<sequence length="141" mass="15838">MGRSCYSRLPQDLEAHFSNECSEIPANTRQFFLNCLAAKAEGNITINLEQITAKKRKLNNNTGIQTKISDFHESITFTELKIHEIDRACVKAFAILKNTTNLTLSCDGWRTRHQGGSALKEEAKACDINSIMRHKTLLGNL</sequence>
<accession>A0A916EAW4</accession>
<proteinExistence type="predicted"/>
<dbReference type="EMBL" id="CAGKOT010000024">
    <property type="protein sequence ID" value="CAB5368099.1"/>
    <property type="molecule type" value="Genomic_DNA"/>
</dbReference>
<reference evidence="1" key="1">
    <citation type="submission" date="2020-05" db="EMBL/GenBank/DDBJ databases">
        <authorList>
            <person name="Rincon C."/>
            <person name="Sanders R I."/>
            <person name="Robbins C."/>
            <person name="Chaturvedi A."/>
        </authorList>
    </citation>
    <scope>NUCLEOTIDE SEQUENCE</scope>
    <source>
        <strain evidence="1">CHB12</strain>
    </source>
</reference>
<dbReference type="VEuPathDB" id="FungiDB:RhiirFUN_011248"/>
<dbReference type="OrthoDB" id="10453733at2759"/>
<gene>
    <name evidence="1" type="ORF">CHRIB12_LOCUS11599</name>
</gene>
<name>A0A916EAW4_9GLOM</name>
<evidence type="ECO:0000313" key="1">
    <source>
        <dbReference type="EMBL" id="CAB5368099.1"/>
    </source>
</evidence>
<dbReference type="Proteomes" id="UP000684084">
    <property type="component" value="Unassembled WGS sequence"/>
</dbReference>
<dbReference type="AlphaFoldDB" id="A0A916EAW4"/>
<organism evidence="1 2">
    <name type="scientific">Rhizophagus irregularis</name>
    <dbReference type="NCBI Taxonomy" id="588596"/>
    <lineage>
        <taxon>Eukaryota</taxon>
        <taxon>Fungi</taxon>
        <taxon>Fungi incertae sedis</taxon>
        <taxon>Mucoromycota</taxon>
        <taxon>Glomeromycotina</taxon>
        <taxon>Glomeromycetes</taxon>
        <taxon>Glomerales</taxon>
        <taxon>Glomeraceae</taxon>
        <taxon>Rhizophagus</taxon>
    </lineage>
</organism>
<comment type="caution">
    <text evidence="1">The sequence shown here is derived from an EMBL/GenBank/DDBJ whole genome shotgun (WGS) entry which is preliminary data.</text>
</comment>
<protein>
    <submittedName>
        <fullName evidence="1">Uncharacterized protein</fullName>
    </submittedName>
</protein>
<evidence type="ECO:0000313" key="2">
    <source>
        <dbReference type="Proteomes" id="UP000684084"/>
    </source>
</evidence>